<dbReference type="AlphaFoldDB" id="A0A8J3J6K7"/>
<evidence type="ECO:0000313" key="2">
    <source>
        <dbReference type="Proteomes" id="UP000612808"/>
    </source>
</evidence>
<organism evidence="1 2">
    <name type="scientific">Actinocatenispora rupis</name>
    <dbReference type="NCBI Taxonomy" id="519421"/>
    <lineage>
        <taxon>Bacteria</taxon>
        <taxon>Bacillati</taxon>
        <taxon>Actinomycetota</taxon>
        <taxon>Actinomycetes</taxon>
        <taxon>Micromonosporales</taxon>
        <taxon>Micromonosporaceae</taxon>
        <taxon>Actinocatenispora</taxon>
    </lineage>
</organism>
<comment type="caution">
    <text evidence="1">The sequence shown here is derived from an EMBL/GenBank/DDBJ whole genome shotgun (WGS) entry which is preliminary data.</text>
</comment>
<dbReference type="EMBL" id="BOMB01000038">
    <property type="protein sequence ID" value="GID15053.1"/>
    <property type="molecule type" value="Genomic_DNA"/>
</dbReference>
<accession>A0A8J3J6K7</accession>
<gene>
    <name evidence="1" type="ORF">Aru02nite_59420</name>
</gene>
<proteinExistence type="predicted"/>
<sequence>MGLADRVGGLQVSLDNMTDAAHWVDAVRADWDQEVLGRYRGHVEPLSDGRDGHAAAQVPDWDNPFGRFTEADTVHGNVRAAHDIMRDRMARVSELLQRLGEITAQIGDDYDATELRNAAIQRRVAELLDDPVFGVTT</sequence>
<dbReference type="RefSeq" id="WP_203663182.1">
    <property type="nucleotide sequence ID" value="NZ_BAAAZM010000001.1"/>
</dbReference>
<reference evidence="1" key="1">
    <citation type="submission" date="2021-01" db="EMBL/GenBank/DDBJ databases">
        <title>Whole genome shotgun sequence of Actinocatenispora rupis NBRC 107355.</title>
        <authorList>
            <person name="Komaki H."/>
            <person name="Tamura T."/>
        </authorList>
    </citation>
    <scope>NUCLEOTIDE SEQUENCE</scope>
    <source>
        <strain evidence="1">NBRC 107355</strain>
    </source>
</reference>
<keyword evidence="2" id="KW-1185">Reference proteome</keyword>
<dbReference type="Proteomes" id="UP000612808">
    <property type="component" value="Unassembled WGS sequence"/>
</dbReference>
<evidence type="ECO:0000313" key="1">
    <source>
        <dbReference type="EMBL" id="GID15053.1"/>
    </source>
</evidence>
<name>A0A8J3J6K7_9ACTN</name>
<protein>
    <submittedName>
        <fullName evidence="1">Uncharacterized protein</fullName>
    </submittedName>
</protein>